<proteinExistence type="predicted"/>
<dbReference type="RefSeq" id="YP_010667152.1">
    <property type="nucleotide sequence ID" value="NC_070949.1"/>
</dbReference>
<evidence type="ECO:0000313" key="3">
    <source>
        <dbReference type="Proteomes" id="UP000349651"/>
    </source>
</evidence>
<dbReference type="Proteomes" id="UP000349651">
    <property type="component" value="Segment"/>
</dbReference>
<reference evidence="2 3" key="1">
    <citation type="submission" date="2019-10" db="EMBL/GenBank/DDBJ databases">
        <title>Complete genome sequence of Erwinia phage Midgardsormr38.</title>
        <authorList>
            <person name="Dislers A."/>
            <person name="Zrelovs N."/>
            <person name="Kazaks A."/>
        </authorList>
    </citation>
    <scope>NUCLEOTIDE SEQUENCE [LARGE SCALE GENOMIC DNA]</scope>
</reference>
<sequence length="50" mass="5035">MTIPMLICAIGGGLTGASYAANSDTGVICGTIYICTGLIITAIQHYGVKS</sequence>
<evidence type="ECO:0000256" key="1">
    <source>
        <dbReference type="SAM" id="Phobius"/>
    </source>
</evidence>
<keyword evidence="1" id="KW-1133">Transmembrane helix</keyword>
<dbReference type="GeneID" id="77943264"/>
<keyword evidence="1" id="KW-0472">Membrane</keyword>
<keyword evidence="1" id="KW-0812">Transmembrane</keyword>
<dbReference type="KEGG" id="vg:77943264"/>
<accession>A0A5Q2FA13</accession>
<feature type="transmembrane region" description="Helical" evidence="1">
    <location>
        <begin position="30"/>
        <end position="48"/>
    </location>
</feature>
<name>A0A5Q2FA13_9CAUD</name>
<keyword evidence="3" id="KW-1185">Reference proteome</keyword>
<protein>
    <submittedName>
        <fullName evidence="2">Uncharacterized protein</fullName>
    </submittedName>
</protein>
<organism evidence="2 3">
    <name type="scientific">Erwinia phage Midgardsormr38</name>
    <dbReference type="NCBI Taxonomy" id="2663326"/>
    <lineage>
        <taxon>Viruses</taxon>
        <taxon>Duplodnaviria</taxon>
        <taxon>Heunggongvirae</taxon>
        <taxon>Uroviricota</taxon>
        <taxon>Caudoviricetes</taxon>
        <taxon>Midgardsormrvirus</taxon>
        <taxon>Midgardsormrvirus midgardsormr38</taxon>
    </lineage>
</organism>
<evidence type="ECO:0000313" key="2">
    <source>
        <dbReference type="EMBL" id="QGF22023.1"/>
    </source>
</evidence>
<dbReference type="EMBL" id="MN602881">
    <property type="protein sequence ID" value="QGF22023.1"/>
    <property type="molecule type" value="Genomic_DNA"/>
</dbReference>